<comment type="subunit">
    <text evidence="5">Monomer.</text>
</comment>
<proteinExistence type="inferred from homology"/>
<keyword evidence="3 5" id="KW-0093">Biotin biosynthesis</keyword>
<keyword evidence="2 5" id="KW-0963">Cytoplasm</keyword>
<dbReference type="AlphaFoldDB" id="A0A4U5JR86"/>
<evidence type="ECO:0000256" key="5">
    <source>
        <dbReference type="HAMAP-Rule" id="MF_01260"/>
    </source>
</evidence>
<dbReference type="GO" id="GO:0090499">
    <property type="term" value="F:pimelyl-[acyl-carrier protein] methyl ester esterase activity"/>
    <property type="evidence" value="ECO:0007669"/>
    <property type="project" value="UniProtKB-EC"/>
</dbReference>
<feature type="domain" description="AB hydrolase-1" evidence="7">
    <location>
        <begin position="12"/>
        <end position="249"/>
    </location>
</feature>
<dbReference type="NCBIfam" id="TIGR01738">
    <property type="entry name" value="bioH"/>
    <property type="match status" value="1"/>
</dbReference>
<name>A0A4U5JR86_9GAMM</name>
<dbReference type="Gene3D" id="3.40.50.1820">
    <property type="entry name" value="alpha/beta hydrolase"/>
    <property type="match status" value="1"/>
</dbReference>
<dbReference type="InterPro" id="IPR000073">
    <property type="entry name" value="AB_hydrolase_1"/>
</dbReference>
<dbReference type="PANTHER" id="PTHR43798:SF31">
    <property type="entry name" value="AB HYDROLASE SUPERFAMILY PROTEIN YCLE"/>
    <property type="match status" value="1"/>
</dbReference>
<sequence length="296" mass="31683">MHIEVAGSGPALVLVHGWAMHGGVFAPLVARLRDRYTLHLVDLPGHGYSREDATPLELDATVAQIAARTPPAIWIGWSLGGLFALRAAATSAQVRGLVMISATPRFVVDDGADGRPWPHAVSPQVFTQFAADLQSDYRSTLDRFLVLDTIGAEHGREELRTLRQQLFARGEPARRVLQQGLSLLDETDLRESLPQLRVPSLWISGRRDRLVPPAGMRAAAALAPNSEFLEIAGGGHAPFLGHADEVAAAIDTFASASSCHSREGWNPATLASPESDEAGSQRRAPSPNPLPQAGEG</sequence>
<dbReference type="GO" id="GO:0005737">
    <property type="term" value="C:cytoplasm"/>
    <property type="evidence" value="ECO:0007669"/>
    <property type="project" value="UniProtKB-SubCell"/>
</dbReference>
<evidence type="ECO:0000313" key="8">
    <source>
        <dbReference type="EMBL" id="TKR31101.1"/>
    </source>
</evidence>
<dbReference type="HAMAP" id="MF_01260">
    <property type="entry name" value="Carboxylester"/>
    <property type="match status" value="1"/>
</dbReference>
<dbReference type="GO" id="GO:0016020">
    <property type="term" value="C:membrane"/>
    <property type="evidence" value="ECO:0007669"/>
    <property type="project" value="TreeGrafter"/>
</dbReference>
<dbReference type="InterPro" id="IPR010076">
    <property type="entry name" value="BioH"/>
</dbReference>
<dbReference type="GO" id="GO:0009102">
    <property type="term" value="P:biotin biosynthetic process"/>
    <property type="evidence" value="ECO:0007669"/>
    <property type="project" value="UniProtKB-UniRule"/>
</dbReference>
<dbReference type="OrthoDB" id="9780744at2"/>
<feature type="active site" evidence="5">
    <location>
        <position position="236"/>
    </location>
</feature>
<dbReference type="InterPro" id="IPR029058">
    <property type="entry name" value="AB_hydrolase_fold"/>
</dbReference>
<dbReference type="Pfam" id="PF12697">
    <property type="entry name" value="Abhydrolase_6"/>
    <property type="match status" value="1"/>
</dbReference>
<evidence type="ECO:0000256" key="4">
    <source>
        <dbReference type="ARBA" id="ARBA00022801"/>
    </source>
</evidence>
<comment type="catalytic activity">
    <reaction evidence="5">
        <text>6-carboxyhexanoyl-[ACP] methyl ester + H2O = 6-carboxyhexanoyl-[ACP] + methanol + H(+)</text>
        <dbReference type="Rhea" id="RHEA:42700"/>
        <dbReference type="Rhea" id="RHEA-COMP:9955"/>
        <dbReference type="Rhea" id="RHEA-COMP:10186"/>
        <dbReference type="ChEBI" id="CHEBI:15377"/>
        <dbReference type="ChEBI" id="CHEBI:15378"/>
        <dbReference type="ChEBI" id="CHEBI:17790"/>
        <dbReference type="ChEBI" id="CHEBI:78846"/>
        <dbReference type="ChEBI" id="CHEBI:82735"/>
        <dbReference type="EC" id="3.1.1.85"/>
    </reaction>
</comment>
<feature type="active site" description="Nucleophile" evidence="5">
    <location>
        <position position="78"/>
    </location>
</feature>
<evidence type="ECO:0000313" key="9">
    <source>
        <dbReference type="Proteomes" id="UP000308707"/>
    </source>
</evidence>
<evidence type="ECO:0000256" key="6">
    <source>
        <dbReference type="SAM" id="MobiDB-lite"/>
    </source>
</evidence>
<reference evidence="8 9" key="1">
    <citation type="submission" date="2019-04" db="EMBL/GenBank/DDBJ databases">
        <title>Reference strain of H23.</title>
        <authorList>
            <person name="Luo X."/>
        </authorList>
    </citation>
    <scope>NUCLEOTIDE SEQUENCE [LARGE SCALE GENOMIC DNA]</scope>
    <source>
        <strain evidence="8 9">H23</strain>
    </source>
</reference>
<comment type="pathway">
    <text evidence="5">Cofactor biosynthesis; biotin biosynthesis.</text>
</comment>
<evidence type="ECO:0000256" key="2">
    <source>
        <dbReference type="ARBA" id="ARBA00022490"/>
    </source>
</evidence>
<dbReference type="SUPFAM" id="SSF53474">
    <property type="entry name" value="alpha/beta-Hydrolases"/>
    <property type="match status" value="1"/>
</dbReference>
<dbReference type="EMBL" id="SZUA01000002">
    <property type="protein sequence ID" value="TKR31101.1"/>
    <property type="molecule type" value="Genomic_DNA"/>
</dbReference>
<feature type="region of interest" description="Disordered" evidence="6">
    <location>
        <begin position="258"/>
        <end position="296"/>
    </location>
</feature>
<evidence type="ECO:0000256" key="3">
    <source>
        <dbReference type="ARBA" id="ARBA00022756"/>
    </source>
</evidence>
<feature type="binding site" evidence="5">
    <location>
        <position position="18"/>
    </location>
    <ligand>
        <name>substrate</name>
    </ligand>
</feature>
<comment type="function">
    <text evidence="5">The physiological role of BioH is to remove the methyl group introduced by BioC when the pimeloyl moiety is complete. It allows to synthesize pimeloyl-ACP via the fatty acid synthetic pathway through the hydrolysis of the ester bonds of pimeloyl-ACP esters.</text>
</comment>
<comment type="subcellular location">
    <subcellularLocation>
        <location evidence="5">Cytoplasm</location>
    </subcellularLocation>
</comment>
<keyword evidence="9" id="KW-1185">Reference proteome</keyword>
<evidence type="ECO:0000259" key="7">
    <source>
        <dbReference type="Pfam" id="PF12697"/>
    </source>
</evidence>
<protein>
    <recommendedName>
        <fullName evidence="5">Pimeloyl-[acyl-carrier protein] methyl ester esterase</fullName>
        <ecNumber evidence="5">3.1.1.85</ecNumber>
    </recommendedName>
    <alternativeName>
        <fullName evidence="5">Biotin synthesis protein BioH</fullName>
    </alternativeName>
    <alternativeName>
        <fullName evidence="5">Carboxylesterase BioH</fullName>
    </alternativeName>
</protein>
<gene>
    <name evidence="5 8" type="primary">bioH</name>
    <name evidence="8" type="ORF">FCE95_07955</name>
</gene>
<accession>A0A4U5JR86</accession>
<dbReference type="EC" id="3.1.1.85" evidence="5"/>
<comment type="similarity">
    <text evidence="5">Belongs to the AB hydrolase superfamily. Carboxylesterase BioH family.</text>
</comment>
<feature type="active site" evidence="5">
    <location>
        <position position="208"/>
    </location>
</feature>
<dbReference type="Proteomes" id="UP000308707">
    <property type="component" value="Unassembled WGS sequence"/>
</dbReference>
<dbReference type="PANTHER" id="PTHR43798">
    <property type="entry name" value="MONOACYLGLYCEROL LIPASE"/>
    <property type="match status" value="1"/>
</dbReference>
<feature type="binding site" evidence="5">
    <location>
        <begin position="78"/>
        <end position="79"/>
    </location>
    <ligand>
        <name>substrate</name>
    </ligand>
</feature>
<keyword evidence="4 5" id="KW-0378">Hydrolase</keyword>
<dbReference type="InterPro" id="IPR050266">
    <property type="entry name" value="AB_hydrolase_sf"/>
</dbReference>
<feature type="binding site" evidence="5">
    <location>
        <position position="236"/>
    </location>
    <ligand>
        <name>substrate</name>
    </ligand>
</feature>
<comment type="caution">
    <text evidence="8">The sequence shown here is derived from an EMBL/GenBank/DDBJ whole genome shotgun (WGS) entry which is preliminary data.</text>
</comment>
<keyword evidence="1 5" id="KW-0719">Serine esterase</keyword>
<feature type="binding site" evidence="5">
    <location>
        <begin position="144"/>
        <end position="148"/>
    </location>
    <ligand>
        <name>substrate</name>
    </ligand>
</feature>
<organism evidence="8 9">
    <name type="scientific">Luteimonas gilva</name>
    <dbReference type="NCBI Taxonomy" id="2572684"/>
    <lineage>
        <taxon>Bacteria</taxon>
        <taxon>Pseudomonadati</taxon>
        <taxon>Pseudomonadota</taxon>
        <taxon>Gammaproteobacteria</taxon>
        <taxon>Lysobacterales</taxon>
        <taxon>Lysobacteraceae</taxon>
        <taxon>Luteimonas</taxon>
    </lineage>
</organism>
<dbReference type="UniPathway" id="UPA00078"/>
<evidence type="ECO:0000256" key="1">
    <source>
        <dbReference type="ARBA" id="ARBA00022487"/>
    </source>
</evidence>